<dbReference type="EMBL" id="CM001441">
    <property type="protein sequence ID" value="EHQ90446.1"/>
    <property type="molecule type" value="Genomic_DNA"/>
</dbReference>
<dbReference type="SUPFAM" id="SSF56507">
    <property type="entry name" value="Methionine synthase activation domain-like"/>
    <property type="match status" value="1"/>
</dbReference>
<dbReference type="HOGENOM" id="CLU_105790_0_0_9"/>
<organism evidence="2 3">
    <name type="scientific">Desulfosporosinus youngiae DSM 17734</name>
    <dbReference type="NCBI Taxonomy" id="768710"/>
    <lineage>
        <taxon>Bacteria</taxon>
        <taxon>Bacillati</taxon>
        <taxon>Bacillota</taxon>
        <taxon>Clostridia</taxon>
        <taxon>Eubacteriales</taxon>
        <taxon>Desulfitobacteriaceae</taxon>
        <taxon>Desulfosporosinus</taxon>
    </lineage>
</organism>
<dbReference type="OrthoDB" id="5509362at2"/>
<name>H5XVZ4_9FIRM</name>
<sequence>MDAVVLDNIRCKLDLAKLQEKLHLAENSAELSEILDLAAEAELIARPKVMFKKSLVEAKGDDFVVIDGIKFTSHILRVNLEDASMVFPYIVTCGTELEVWSKQFDDFFISYCVDMIKEMVLNFARQEFVSFLEQEFGLGHAANMNPGSLPDWPITEQKPLFELLGNVEESIGVQLTNSYLLLPVKTVSGIRFPKESTFENCQLCPRDNCPNRRAPYSEEMSQQFQ</sequence>
<evidence type="ECO:0000313" key="3">
    <source>
        <dbReference type="Proteomes" id="UP000005104"/>
    </source>
</evidence>
<dbReference type="GO" id="GO:0008705">
    <property type="term" value="F:methionine synthase activity"/>
    <property type="evidence" value="ECO:0007669"/>
    <property type="project" value="InterPro"/>
</dbReference>
<evidence type="ECO:0000313" key="2">
    <source>
        <dbReference type="EMBL" id="EHQ90446.1"/>
    </source>
</evidence>
<feature type="domain" description="AdoMet activation" evidence="1">
    <location>
        <begin position="155"/>
        <end position="197"/>
    </location>
</feature>
<proteinExistence type="predicted"/>
<dbReference type="Gene3D" id="3.40.109.40">
    <property type="match status" value="1"/>
</dbReference>
<keyword evidence="3" id="KW-1185">Reference proteome</keyword>
<dbReference type="InterPro" id="IPR037010">
    <property type="entry name" value="VitB12-dep_Met_synth_activ_sf"/>
</dbReference>
<dbReference type="STRING" id="768710.DesyoDRAFT_3424"/>
<evidence type="ECO:0000259" key="1">
    <source>
        <dbReference type="Pfam" id="PF02965"/>
    </source>
</evidence>
<dbReference type="Proteomes" id="UP000005104">
    <property type="component" value="Chromosome"/>
</dbReference>
<dbReference type="AlphaFoldDB" id="H5XVZ4"/>
<protein>
    <submittedName>
        <fullName evidence="2">Vitamin B12 dependent methionine synthase</fullName>
    </submittedName>
</protein>
<dbReference type="eggNOG" id="COG1410">
    <property type="taxonomic scope" value="Bacteria"/>
</dbReference>
<dbReference type="RefSeq" id="WP_007784853.1">
    <property type="nucleotide sequence ID" value="NZ_CM001441.1"/>
</dbReference>
<dbReference type="Pfam" id="PF02965">
    <property type="entry name" value="Met_synt_B12"/>
    <property type="match status" value="1"/>
</dbReference>
<reference evidence="2 3" key="1">
    <citation type="submission" date="2011-11" db="EMBL/GenBank/DDBJ databases">
        <title>The Noncontiguous Finished genome of Desulfosporosinus youngiae DSM 17734.</title>
        <authorList>
            <consortium name="US DOE Joint Genome Institute (JGI-PGF)"/>
            <person name="Lucas S."/>
            <person name="Han J."/>
            <person name="Lapidus A."/>
            <person name="Cheng J.-F."/>
            <person name="Goodwin L."/>
            <person name="Pitluck S."/>
            <person name="Peters L."/>
            <person name="Ovchinnikova G."/>
            <person name="Lu M."/>
            <person name="Land M.L."/>
            <person name="Hauser L."/>
            <person name="Pester M."/>
            <person name="Spring S."/>
            <person name="Ollivier B."/>
            <person name="Rattei T."/>
            <person name="Klenk H.-P."/>
            <person name="Wagner M."/>
            <person name="Loy A."/>
            <person name="Woyke T.J."/>
        </authorList>
    </citation>
    <scope>NUCLEOTIDE SEQUENCE [LARGE SCALE GENOMIC DNA]</scope>
    <source>
        <strain evidence="2 3">DSM 17734</strain>
    </source>
</reference>
<dbReference type="InterPro" id="IPR004223">
    <property type="entry name" value="VitB12-dep_Met_synth_activ_dom"/>
</dbReference>
<accession>H5XVZ4</accession>
<gene>
    <name evidence="2" type="ORF">DesyoDRAFT_3424</name>
</gene>